<feature type="domain" description="Tyr recombinase" evidence="5">
    <location>
        <begin position="99"/>
        <end position="302"/>
    </location>
</feature>
<keyword evidence="7" id="KW-1185">Reference proteome</keyword>
<dbReference type="GO" id="GO:0003677">
    <property type="term" value="F:DNA binding"/>
    <property type="evidence" value="ECO:0007669"/>
    <property type="project" value="UniProtKB-KW"/>
</dbReference>
<dbReference type="AlphaFoldDB" id="A0A0J1CS36"/>
<dbReference type="PROSITE" id="PS51898">
    <property type="entry name" value="TYR_RECOMBINASE"/>
    <property type="match status" value="1"/>
</dbReference>
<dbReference type="Gene3D" id="1.10.443.10">
    <property type="entry name" value="Intergrase catalytic core"/>
    <property type="match status" value="1"/>
</dbReference>
<dbReference type="SUPFAM" id="SSF56349">
    <property type="entry name" value="DNA breaking-rejoining enzymes"/>
    <property type="match status" value="1"/>
</dbReference>
<dbReference type="Pfam" id="PF00589">
    <property type="entry name" value="Phage_integrase"/>
    <property type="match status" value="1"/>
</dbReference>
<dbReference type="OrthoDB" id="662444at2"/>
<dbReference type="PATRIC" id="fig|908627.4.peg.6061"/>
<dbReference type="InterPro" id="IPR011010">
    <property type="entry name" value="DNA_brk_join_enz"/>
</dbReference>
<keyword evidence="4" id="KW-0233">DNA recombination</keyword>
<dbReference type="PANTHER" id="PTHR30349:SF41">
    <property type="entry name" value="INTEGRASE_RECOMBINASE PROTEIN MJ0367-RELATED"/>
    <property type="match status" value="1"/>
</dbReference>
<evidence type="ECO:0000256" key="4">
    <source>
        <dbReference type="ARBA" id="ARBA00023172"/>
    </source>
</evidence>
<dbReference type="PANTHER" id="PTHR30349">
    <property type="entry name" value="PHAGE INTEGRASE-RELATED"/>
    <property type="match status" value="1"/>
</dbReference>
<evidence type="ECO:0000256" key="1">
    <source>
        <dbReference type="ARBA" id="ARBA00008857"/>
    </source>
</evidence>
<evidence type="ECO:0000259" key="5">
    <source>
        <dbReference type="PROSITE" id="PS51898"/>
    </source>
</evidence>
<comment type="caution">
    <text evidence="6">The sequence shown here is derived from an EMBL/GenBank/DDBJ whole genome shotgun (WGS) entry which is preliminary data.</text>
</comment>
<dbReference type="CDD" id="cd00797">
    <property type="entry name" value="INT_RitB_C_like"/>
    <property type="match status" value="1"/>
</dbReference>
<keyword evidence="3" id="KW-0238">DNA-binding</keyword>
<dbReference type="InterPro" id="IPR013762">
    <property type="entry name" value="Integrase-like_cat_sf"/>
</dbReference>
<dbReference type="GO" id="GO:0015074">
    <property type="term" value="P:DNA integration"/>
    <property type="evidence" value="ECO:0007669"/>
    <property type="project" value="UniProtKB-KW"/>
</dbReference>
<protein>
    <submittedName>
        <fullName evidence="6">Integrase</fullName>
    </submittedName>
</protein>
<dbReference type="InterPro" id="IPR002104">
    <property type="entry name" value="Integrase_catalytic"/>
</dbReference>
<keyword evidence="2" id="KW-0229">DNA integration</keyword>
<organism evidence="6 7">
    <name type="scientific">Caballeronia mineralivorans PML1(12)</name>
    <dbReference type="NCBI Taxonomy" id="908627"/>
    <lineage>
        <taxon>Bacteria</taxon>
        <taxon>Pseudomonadati</taxon>
        <taxon>Pseudomonadota</taxon>
        <taxon>Betaproteobacteria</taxon>
        <taxon>Burkholderiales</taxon>
        <taxon>Burkholderiaceae</taxon>
        <taxon>Caballeronia</taxon>
    </lineage>
</organism>
<dbReference type="InterPro" id="IPR050090">
    <property type="entry name" value="Tyrosine_recombinase_XerCD"/>
</dbReference>
<evidence type="ECO:0000313" key="7">
    <source>
        <dbReference type="Proteomes" id="UP000035963"/>
    </source>
</evidence>
<gene>
    <name evidence="6" type="ORF">EOS_27120</name>
</gene>
<evidence type="ECO:0000256" key="3">
    <source>
        <dbReference type="ARBA" id="ARBA00023125"/>
    </source>
</evidence>
<evidence type="ECO:0000256" key="2">
    <source>
        <dbReference type="ARBA" id="ARBA00022908"/>
    </source>
</evidence>
<reference evidence="6 7" key="1">
    <citation type="journal article" date="2015" name="Genome Announc.">
        <title>Draft Genome Sequence of Burkholderia sp. Strain PML1(12), an Ectomycorrhizosphere-Inhabiting Bacterium with Effective Mineral-Weathering Ability.</title>
        <authorList>
            <person name="Uroz S."/>
            <person name="Oger P."/>
        </authorList>
    </citation>
    <scope>NUCLEOTIDE SEQUENCE [LARGE SCALE GENOMIC DNA]</scope>
    <source>
        <strain evidence="7">PML1(12)</strain>
    </source>
</reference>
<accession>A0A0J1CS36</accession>
<dbReference type="EMBL" id="AEJF01000163">
    <property type="protein sequence ID" value="KLU23096.1"/>
    <property type="molecule type" value="Genomic_DNA"/>
</dbReference>
<evidence type="ECO:0000313" key="6">
    <source>
        <dbReference type="EMBL" id="KLU23096.1"/>
    </source>
</evidence>
<dbReference type="Proteomes" id="UP000035963">
    <property type="component" value="Unassembled WGS sequence"/>
</dbReference>
<name>A0A0J1CS36_9BURK</name>
<sequence>MNTLREALQEYLDLRRSLGFKMHDAGLLLPRFVSFMETRHAEHISNGLALEWAQNPSVQPAEWARRLCFVRGFARHRSATDTRTEIPPVGMLPHRSTRARPHLYTEAEVRRLLNAALELPVAWPSTPLRPWVFHCLIGLLSVTGLRISEALNLELGDVDLEDAVLTIRGAKLGRSRLVPIHPTTCTVLADYLRRRKQFLGRQVSSYVFVTSRGTRLDIGRVHRTFYALSWQTGLRAEGASKGPRLHDFRHRFAVEVLIRWYQSGEDAWRLLPVLSTYLGHIYVAGTYWYLSGSPELMAQAMDRLERRWGESS</sequence>
<proteinExistence type="inferred from homology"/>
<comment type="similarity">
    <text evidence="1">Belongs to the 'phage' integrase family.</text>
</comment>
<dbReference type="GO" id="GO:0006310">
    <property type="term" value="P:DNA recombination"/>
    <property type="evidence" value="ECO:0007669"/>
    <property type="project" value="UniProtKB-KW"/>
</dbReference>